<keyword evidence="5 14" id="KW-0808">Transferase</keyword>
<dbReference type="GO" id="GO:0005829">
    <property type="term" value="C:cytosol"/>
    <property type="evidence" value="ECO:0000314"/>
    <property type="project" value="HPA"/>
</dbReference>
<reference evidence="17 18" key="3">
    <citation type="journal article" date="2004" name="Nature">
        <title>Finishing the euchromatic sequence of the human genome.</title>
        <authorList>
            <consortium name="International Human Genome Sequencing Consortium"/>
        </authorList>
    </citation>
    <scope>NUCLEOTIDE SEQUENCE [LARGE SCALE GENOMIC DNA]</scope>
</reference>
<dbReference type="InterPro" id="IPR016093">
    <property type="entry name" value="MIR_motif"/>
</dbReference>
<dbReference type="GO" id="GO:0005730">
    <property type="term" value="C:nucleolus"/>
    <property type="evidence" value="ECO:0000314"/>
    <property type="project" value="HPA"/>
</dbReference>
<evidence type="ECO:0000256" key="1">
    <source>
        <dbReference type="ARBA" id="ARBA00004477"/>
    </source>
</evidence>
<feature type="domain" description="MIR" evidence="16">
    <location>
        <begin position="403"/>
        <end position="459"/>
    </location>
</feature>
<evidence type="ECO:0000256" key="4">
    <source>
        <dbReference type="ARBA" id="ARBA00022676"/>
    </source>
</evidence>
<keyword evidence="19 20" id="KW-1267">Proteomics identification</keyword>
<evidence type="ECO:0000313" key="17">
    <source>
        <dbReference type="Ensembl" id="ENSP00000507574.1"/>
    </source>
</evidence>
<dbReference type="SUPFAM" id="SSF82109">
    <property type="entry name" value="MIR domain"/>
    <property type="match status" value="1"/>
</dbReference>
<reference evidence="17" key="5">
    <citation type="submission" date="2025-09" db="UniProtKB">
        <authorList>
            <consortium name="Ensembl"/>
        </authorList>
    </citation>
    <scope>IDENTIFICATION</scope>
</reference>
<reference evidence="17" key="4">
    <citation type="submission" date="2025-08" db="UniProtKB">
        <authorList>
            <consortium name="Ensembl"/>
        </authorList>
    </citation>
    <scope>IDENTIFICATION</scope>
</reference>
<comment type="pathway">
    <text evidence="2 14">Protein modification; protein glycosylation.</text>
</comment>
<feature type="transmembrane region" description="Helical" evidence="14">
    <location>
        <begin position="225"/>
        <end position="251"/>
    </location>
</feature>
<dbReference type="FunFam" id="2.80.10.50:FF:000026">
    <property type="entry name" value="Blast:Protein O-mannosyl-transferase 2"/>
    <property type="match status" value="1"/>
</dbReference>
<dbReference type="UniPathway" id="UPA00378"/>
<dbReference type="Pfam" id="PF16192">
    <property type="entry name" value="PMT_4TMC"/>
    <property type="match status" value="2"/>
</dbReference>
<dbReference type="OpenTargets" id="ENSG00000009830"/>
<dbReference type="PROSITE" id="PS50919">
    <property type="entry name" value="MIR"/>
    <property type="match status" value="3"/>
</dbReference>
<dbReference type="Proteomes" id="UP000005640">
    <property type="component" value="Chromosome 14"/>
</dbReference>
<evidence type="ECO:0000313" key="18">
    <source>
        <dbReference type="Proteomes" id="UP000005640"/>
    </source>
</evidence>
<evidence type="ECO:0000256" key="7">
    <source>
        <dbReference type="ARBA" id="ARBA00022737"/>
    </source>
</evidence>
<gene>
    <name evidence="17" type="primary">POMT2</name>
</gene>
<dbReference type="InterPro" id="IPR027005">
    <property type="entry name" value="PMT-like"/>
</dbReference>
<sequence length="799" mass="89670">MPPATGGGLAESELRPRRGRCGPQAARAAGRDVAAEAVARSPKRPAWGSRRFEAVGWWALLALVTLLSFATRFHRLDEPPHICWDETHFGKMGSYYINRTFFFDVHPPLGKMLIGLAGYLSGYDGTFLFQKPGDKYEHHSYMGMRGFCAFLGSWLVPFAYLTVLDLSKSLSAALLTAALLTFDTGCLTLSQYILLDPILMFFIMAAMLSMVKYNSCADRPFSAPWWFWLSLTGVSLAGALGVKFVGLFIILQVGLNTIADLWYLFGDLSLSLVTVGKHLTARVLCLIVLPLALYTATFAVHFMVLSKSGPGDGFFSSAFQARLSGNNLHNASIPEHLAYGSVITVKNLRMAIGYLHSHRHLYPEGIGARQQQVTTYLHKDYNNLWIIKKHNTNSDPLDPSFPVEFVRHGDIIRLEHKETSRNLHSHYHEAPMTRKHYQVTGYGINGTGDSNDFWRIEVVNRKFGNRIKVLRSRIRFIHLVTGCVLGSSGKVLPKWGWEQLEVTCTPYLKETLNSIWNVEDHINPKLPNISLDVLQPSFPEILLESHMVMIRGNSGLKPKDNEFTSKPWHWPINYQGLRFSGVNDTDFRVYLLGNPVVWWLNLLSIALYLLSGSIIAVAMQRGARLPAEVAGNNPQVPSAVLNTLLPPNNTRALAIMTPILWIRKPRNHEIKKLAPGHTARLSQVLLRGGGQVLLGWTLHYFPFFLMGRVLYFHHYFPAMLFSSMLTGILWDTLLRLCAWGLASWPLARGIHVAGILSLLLGTAYSFYLFHPLAYGMVGPLAQDPQSPMAGLRWLDSWDF</sequence>
<dbReference type="Ensembl" id="ENST00000682795.1">
    <property type="protein sequence ID" value="ENSP00000507574.1"/>
    <property type="gene ID" value="ENSG00000009830.13"/>
</dbReference>
<feature type="region of interest" description="Disordered" evidence="15">
    <location>
        <begin position="1"/>
        <end position="23"/>
    </location>
</feature>
<evidence type="ECO:0007829" key="20">
    <source>
        <dbReference type="ProteomicsDB" id="A0A804HJN3"/>
    </source>
</evidence>
<evidence type="ECO:0000256" key="3">
    <source>
        <dbReference type="ARBA" id="ARBA00007222"/>
    </source>
</evidence>
<evidence type="ECO:0000256" key="9">
    <source>
        <dbReference type="ARBA" id="ARBA00022989"/>
    </source>
</evidence>
<dbReference type="InterPro" id="IPR036300">
    <property type="entry name" value="MIR_dom_sf"/>
</dbReference>
<feature type="domain" description="MIR" evidence="16">
    <location>
        <begin position="334"/>
        <end position="390"/>
    </location>
</feature>
<dbReference type="PANTHER" id="PTHR10050">
    <property type="entry name" value="DOLICHYL-PHOSPHATE-MANNOSE--PROTEIN MANNOSYLTRANSFERASE"/>
    <property type="match status" value="1"/>
</dbReference>
<keyword evidence="9 14" id="KW-1133">Transmembrane helix</keyword>
<evidence type="ECO:0000256" key="6">
    <source>
        <dbReference type="ARBA" id="ARBA00022692"/>
    </source>
</evidence>
<dbReference type="HGNC" id="HGNC:19743">
    <property type="gene designation" value="POMT2"/>
</dbReference>
<feature type="domain" description="MIR" evidence="16">
    <location>
        <begin position="464"/>
        <end position="521"/>
    </location>
</feature>
<evidence type="ECO:0000256" key="11">
    <source>
        <dbReference type="ARBA" id="ARBA00045085"/>
    </source>
</evidence>
<dbReference type="CDD" id="cd23282">
    <property type="entry name" value="beta-trefoil_MIR_POMT2"/>
    <property type="match status" value="1"/>
</dbReference>
<evidence type="ECO:0000256" key="14">
    <source>
        <dbReference type="RuleBase" id="RU367007"/>
    </source>
</evidence>
<comment type="similarity">
    <text evidence="3 14">Belongs to the glycosyltransferase 39 family.</text>
</comment>
<keyword evidence="7" id="KW-0677">Repeat</keyword>
<evidence type="ECO:0000256" key="13">
    <source>
        <dbReference type="ARBA" id="ARBA00046005"/>
    </source>
</evidence>
<dbReference type="InterPro" id="IPR032421">
    <property type="entry name" value="PMT_4TMC"/>
</dbReference>
<dbReference type="PANTHER" id="PTHR10050:SF46">
    <property type="entry name" value="PROTEIN O-MANNOSYL-TRANSFERASE 2"/>
    <property type="match status" value="1"/>
</dbReference>
<keyword evidence="6 14" id="KW-0812">Transmembrane</keyword>
<feature type="transmembrane region" description="Helical" evidence="14">
    <location>
        <begin position="692"/>
        <end position="712"/>
    </location>
</feature>
<evidence type="ECO:0000256" key="12">
    <source>
        <dbReference type="ARBA" id="ARBA00045102"/>
    </source>
</evidence>
<keyword evidence="18" id="KW-1185">Reference proteome</keyword>
<accession>A0A804HJN3</accession>
<name>A0A804HJN3_HUMAN</name>
<keyword evidence="10 14" id="KW-0472">Membrane</keyword>
<evidence type="ECO:0000256" key="10">
    <source>
        <dbReference type="ARBA" id="ARBA00023136"/>
    </source>
</evidence>
<dbReference type="Pfam" id="PF02366">
    <property type="entry name" value="PMT"/>
    <property type="match status" value="1"/>
</dbReference>
<dbReference type="SMART" id="SM00472">
    <property type="entry name" value="MIR"/>
    <property type="match status" value="3"/>
</dbReference>
<evidence type="ECO:0000256" key="2">
    <source>
        <dbReference type="ARBA" id="ARBA00004922"/>
    </source>
</evidence>
<feature type="transmembrane region" description="Helical" evidence="14">
    <location>
        <begin position="750"/>
        <end position="769"/>
    </location>
</feature>
<comment type="function">
    <text evidence="13">Transfers mannosyl residues to the hydroxyl group of serine or threonine residues. Coexpression of both POMT1 and POMT2 is necessary for enzyme activity, expression of either POMT1 or POMT2 alone is insufficient. Essentially dedicated to O-mannosylation of alpha-DAG1 and few other proteins but not of cadherins and protocaherins.</text>
</comment>
<dbReference type="EC" id="2.4.1.109" evidence="14"/>
<comment type="catalytic activity">
    <reaction evidence="12 14">
        <text>a di-trans,poly-cis-dolichyl beta-D-mannosyl phosphate + L-seryl-[protein] = 3-O-(alpha-D-mannosyl)-L-seryl-[protein] + a di-trans,poly-cis-dolichyl phosphate + H(+)</text>
        <dbReference type="Rhea" id="RHEA:17377"/>
        <dbReference type="Rhea" id="RHEA-COMP:9863"/>
        <dbReference type="Rhea" id="RHEA-COMP:13546"/>
        <dbReference type="Rhea" id="RHEA-COMP:19498"/>
        <dbReference type="Rhea" id="RHEA-COMP:19501"/>
        <dbReference type="ChEBI" id="CHEBI:15378"/>
        <dbReference type="ChEBI" id="CHEBI:29999"/>
        <dbReference type="ChEBI" id="CHEBI:57683"/>
        <dbReference type="ChEBI" id="CHEBI:58211"/>
        <dbReference type="ChEBI" id="CHEBI:137321"/>
        <dbReference type="EC" id="2.4.1.109"/>
    </reaction>
</comment>
<reference evidence="17 18" key="1">
    <citation type="journal article" date="2001" name="Nature">
        <title>Initial sequencing and analysis of the human genome.</title>
        <authorList>
            <consortium name="International Human Genome Sequencing Consortium"/>
            <person name="Lander E.S."/>
            <person name="Linton L.M."/>
            <person name="Birren B."/>
            <person name="Nusbaum C."/>
            <person name="Zody M.C."/>
            <person name="Baldwin J."/>
            <person name="Devon K."/>
            <person name="Dewar K."/>
            <person name="Doyle M."/>
            <person name="FitzHugh W."/>
            <person name="Funke R."/>
            <person name="Gage D."/>
            <person name="Harris K."/>
            <person name="Heaford A."/>
            <person name="Howland J."/>
            <person name="Kann L."/>
            <person name="Lehoczky J."/>
            <person name="LeVine R."/>
            <person name="McEwan P."/>
            <person name="McKernan K."/>
            <person name="Meldrim J."/>
            <person name="Mesirov J.P."/>
            <person name="Miranda C."/>
            <person name="Morris W."/>
            <person name="Naylor J."/>
            <person name="Raymond C."/>
            <person name="Rosetti M."/>
            <person name="Santos R."/>
            <person name="Sheridan A."/>
            <person name="Sougnez C."/>
            <person name="Stange-Thomann N."/>
            <person name="Stojanovic N."/>
            <person name="Subramanian A."/>
            <person name="Wyman D."/>
            <person name="Rogers J."/>
            <person name="Sulston J."/>
            <person name="Ainscough R."/>
            <person name="Beck S."/>
            <person name="Bentley D."/>
            <person name="Burton J."/>
            <person name="Clee C."/>
            <person name="Carter N."/>
            <person name="Coulson A."/>
            <person name="Deadman R."/>
            <person name="Deloukas P."/>
            <person name="Dunham A."/>
            <person name="Dunham I."/>
            <person name="Durbin R."/>
            <person name="French L."/>
            <person name="Grafham D."/>
            <person name="Gregory S."/>
            <person name="Hubbard T."/>
            <person name="Humphray S."/>
            <person name="Hunt A."/>
            <person name="Jones M."/>
            <person name="Lloyd C."/>
            <person name="McMurray A."/>
            <person name="Matthews L."/>
            <person name="Mercer S."/>
            <person name="Milne S."/>
            <person name="Mullikin J.C."/>
            <person name="Mungall A."/>
            <person name="Plumb R."/>
            <person name="Ross M."/>
            <person name="Shownkeen R."/>
            <person name="Sims S."/>
            <person name="Waterston R.H."/>
            <person name="Wilson R.K."/>
            <person name="Hillier L.W."/>
            <person name="McPherson J.D."/>
            <person name="Marra M.A."/>
            <person name="Mardis E.R."/>
            <person name="Fulton L.A."/>
            <person name="Chinwalla A.T."/>
            <person name="Pepin K.H."/>
            <person name="Gish W.R."/>
            <person name="Chissoe S.L."/>
            <person name="Wendl M.C."/>
            <person name="Delehaunty K.D."/>
            <person name="Miner T.L."/>
            <person name="Delehaunty A."/>
            <person name="Kramer J.B."/>
            <person name="Cook L.L."/>
            <person name="Fulton R.S."/>
            <person name="Johnson D.L."/>
            <person name="Minx P.J."/>
            <person name="Clifton S.W."/>
            <person name="Hawkins T."/>
            <person name="Branscomb E."/>
            <person name="Predki P."/>
            <person name="Richardson P."/>
            <person name="Wenning S."/>
            <person name="Slezak T."/>
            <person name="Doggett N."/>
            <person name="Cheng J.F."/>
            <person name="Olsen A."/>
            <person name="Lucas S."/>
            <person name="Elkin C."/>
            <person name="Uberbacher E."/>
            <person name="Frazier M."/>
            <person name="Gibbs R.A."/>
            <person name="Muzny D.M."/>
            <person name="Scherer S.E."/>
            <person name="Bouck J.B."/>
            <person name="Sodergren E.J."/>
            <person name="Worley K.C."/>
            <person name="Rives C.M."/>
            <person name="Gorrell J.H."/>
            <person name="Metzker M.L."/>
            <person name="Naylor S.L."/>
            <person name="Kucherlapati R.S."/>
            <person name="Nelson D.L."/>
            <person name="Weinstock G.M."/>
            <person name="Sakaki Y."/>
            <person name="Fujiyama A."/>
            <person name="Hattori M."/>
            <person name="Yada T."/>
            <person name="Toyoda A."/>
            <person name="Itoh T."/>
            <person name="Kawagoe C."/>
            <person name="Watanabe H."/>
            <person name="Totoki Y."/>
            <person name="Taylor T."/>
            <person name="Weissenbach J."/>
            <person name="Heilig R."/>
            <person name="Saurin W."/>
            <person name="Artiguenave F."/>
            <person name="Brottier P."/>
            <person name="Bruls T."/>
            <person name="Pelletier E."/>
            <person name="Robert C."/>
            <person name="Wincker P."/>
            <person name="Smith D.R."/>
            <person name="Doucette-Stamm L."/>
            <person name="Rubenfield M."/>
            <person name="Weinstock K."/>
            <person name="Lee H.M."/>
            <person name="Dubois J."/>
            <person name="Rosenthal A."/>
            <person name="Platzer M."/>
            <person name="Nyakatura G."/>
            <person name="Taudien S."/>
            <person name="Rump A."/>
            <person name="Yang H."/>
            <person name="Yu J."/>
            <person name="Wang J."/>
            <person name="Huang G."/>
            <person name="Gu J."/>
            <person name="Hood L."/>
            <person name="Rowen L."/>
            <person name="Madan A."/>
            <person name="Qin S."/>
            <person name="Davis R.W."/>
            <person name="Federspiel N.A."/>
            <person name="Abola A.P."/>
            <person name="Proctor M.J."/>
            <person name="Myers R.M."/>
            <person name="Schmutz J."/>
            <person name="Dickson M."/>
            <person name="Grimwood J."/>
            <person name="Cox D.R."/>
            <person name="Olson M.V."/>
            <person name="Kaul R."/>
            <person name="Raymond C."/>
            <person name="Shimizu N."/>
            <person name="Kawasaki K."/>
            <person name="Minoshima S."/>
            <person name="Evans G.A."/>
            <person name="Athanasiou M."/>
            <person name="Schultz R."/>
            <person name="Roe B.A."/>
            <person name="Chen F."/>
            <person name="Pan H."/>
            <person name="Ramser J."/>
            <person name="Lehrach H."/>
            <person name="Reinhardt R."/>
            <person name="McCombie W.R."/>
            <person name="de la Bastide M."/>
            <person name="Dedhia N."/>
            <person name="Blocker H."/>
            <person name="Hornischer K."/>
            <person name="Nordsiek G."/>
            <person name="Agarwala R."/>
            <person name="Aravind L."/>
            <person name="Bailey J.A."/>
            <person name="Bateman A."/>
            <person name="Batzoglou S."/>
            <person name="Birney E."/>
            <person name="Bork P."/>
            <person name="Brown D.G."/>
            <person name="Burge C.B."/>
            <person name="Cerutti L."/>
            <person name="Chen H.C."/>
            <person name="Church D."/>
            <person name="Clamp M."/>
            <person name="Copley R.R."/>
            <person name="Doerks T."/>
            <person name="Eddy S.R."/>
            <person name="Eichler E.E."/>
            <person name="Furey T.S."/>
            <person name="Galagan J."/>
            <person name="Gilbert J.G."/>
            <person name="Harmon C."/>
            <person name="Hayashizaki Y."/>
            <person name="Haussler D."/>
            <person name="Hermjakob H."/>
            <person name="Hokamp K."/>
            <person name="Jang W."/>
            <person name="Johnson L.S."/>
            <person name="Jones T.A."/>
            <person name="Kasif S."/>
            <person name="Kaspryzk A."/>
            <person name="Kennedy S."/>
            <person name="Kent W.J."/>
            <person name="Kitts P."/>
            <person name="Koonin E.V."/>
            <person name="Korf I."/>
            <person name="Kulp D."/>
            <person name="Lancet D."/>
            <person name="Lowe T.M."/>
            <person name="McLysaght A."/>
            <person name="Mikkelsen T."/>
            <person name="Moran J.V."/>
            <person name="Mulder N."/>
            <person name="Pollara V.J."/>
            <person name="Ponting C.P."/>
            <person name="Schuler G."/>
            <person name="Schultz J."/>
            <person name="Slater G."/>
            <person name="Smit A.F."/>
            <person name="Stupka E."/>
            <person name="Szustakowski J."/>
            <person name="Thierry-Mieg D."/>
            <person name="Thierry-Mieg J."/>
            <person name="Wagner L."/>
            <person name="Wallis J."/>
            <person name="Wheeler R."/>
            <person name="Williams A."/>
            <person name="Wolf Y.I."/>
            <person name="Wolfe K.H."/>
            <person name="Yang S.P."/>
            <person name="Yeh R.F."/>
            <person name="Collins F."/>
            <person name="Guyer M.S."/>
            <person name="Peterson J."/>
            <person name="Felsenfeld A."/>
            <person name="Wetterstrand K.A."/>
            <person name="Patrinos A."/>
            <person name="Morgan M.J."/>
            <person name="de Jong P."/>
            <person name="Catanese J.J."/>
            <person name="Osoegawa K."/>
            <person name="Shizuya H."/>
            <person name="Choi S."/>
            <person name="Chen Y.J."/>
        </authorList>
    </citation>
    <scope>NUCLEOTIDE SEQUENCE [LARGE SCALE GENOMIC DNA]</scope>
</reference>
<comment type="catalytic activity">
    <reaction evidence="11 14">
        <text>a di-trans,poly-cis-dolichyl beta-D-mannosyl phosphate + L-threonyl-[protein] = 3-O-(alpha-D-mannosyl)-L-threonyl-[protein] + a di-trans,poly-cis-dolichyl phosphate + H(+)</text>
        <dbReference type="Rhea" id="RHEA:53396"/>
        <dbReference type="Rhea" id="RHEA-COMP:11060"/>
        <dbReference type="Rhea" id="RHEA-COMP:13547"/>
        <dbReference type="Rhea" id="RHEA-COMP:19498"/>
        <dbReference type="Rhea" id="RHEA-COMP:19501"/>
        <dbReference type="ChEBI" id="CHEBI:15378"/>
        <dbReference type="ChEBI" id="CHEBI:30013"/>
        <dbReference type="ChEBI" id="CHEBI:57683"/>
        <dbReference type="ChEBI" id="CHEBI:58211"/>
        <dbReference type="ChEBI" id="CHEBI:137323"/>
        <dbReference type="EC" id="2.4.1.109"/>
    </reaction>
</comment>
<dbReference type="Ensembl" id="ENST00000682795.1">
    <property type="protein sequence ID" value="ENSP00000507574.1"/>
    <property type="gene ID" value="ENSG00000009830.14"/>
</dbReference>
<proteinExistence type="evidence at protein level"/>
<reference evidence="17 18" key="2">
    <citation type="journal article" date="2003" name="Nature">
        <title>The DNA sequence and analysis of human chromosome 14.</title>
        <authorList>
            <person name="Heilig R."/>
            <person name="Eckenberg R."/>
            <person name="Petit J.L."/>
            <person name="Fonknechten N."/>
            <person name="Da Silva C."/>
            <person name="Cattolico L."/>
            <person name="Levy M."/>
            <person name="Barbe V."/>
            <person name="de Berardinis V."/>
            <person name="Ureta-Vidal A."/>
            <person name="Pelletier E."/>
            <person name="Vico V."/>
            <person name="Anthouard V."/>
            <person name="Rowen L."/>
            <person name="Madan A."/>
            <person name="Qin S."/>
            <person name="Sun H."/>
            <person name="Du H."/>
            <person name="Pepin K."/>
            <person name="Artiguenave F."/>
            <person name="Robert C."/>
            <person name="Cruaud C."/>
            <person name="Bruls T."/>
            <person name="Jaillon O."/>
            <person name="Friedlander L."/>
            <person name="Samson G."/>
            <person name="Brottier P."/>
            <person name="Cure S."/>
            <person name="Segurens B."/>
            <person name="Aniere F."/>
            <person name="Samain S."/>
            <person name="Crespeau H."/>
            <person name="Abbasi N."/>
            <person name="Aiach N."/>
            <person name="Boscus D."/>
            <person name="Dickhoff R."/>
            <person name="Dors M."/>
            <person name="Dubois I."/>
            <person name="Friedman C."/>
            <person name="Gouyvenoux M."/>
            <person name="James R."/>
            <person name="Madan A."/>
            <person name="Mairey-Estrada B."/>
            <person name="Mangenot S."/>
            <person name="Martins N."/>
            <person name="Menard M."/>
            <person name="Oztas S."/>
            <person name="Ratcliffe A."/>
            <person name="Shaffer T."/>
            <person name="Trask B."/>
            <person name="Vacherie B."/>
            <person name="Bellemere C."/>
            <person name="Belser C."/>
            <person name="Besnard-Gonnet M."/>
            <person name="Bartol-Mavel D."/>
            <person name="Boutard M."/>
            <person name="Briez-Silla S."/>
            <person name="Combette S."/>
            <person name="Dufosse-Laurent V."/>
            <person name="Ferron C."/>
            <person name="Lechaplais C."/>
            <person name="Louesse C."/>
            <person name="Muselet D."/>
            <person name="Magdelenat G."/>
            <person name="Pateau E."/>
            <person name="Petit E."/>
            <person name="Sirvain-Trukniewicz P."/>
            <person name="Trybou A."/>
            <person name="Vega-Czarny N."/>
            <person name="Bataille E."/>
            <person name="Bluet E."/>
            <person name="Bordelais I."/>
            <person name="Dubois M."/>
            <person name="Dumont C."/>
            <person name="Guerin T."/>
            <person name="Haffray S."/>
            <person name="Hammadi R."/>
            <person name="Muanga J."/>
            <person name="Pellouin V."/>
            <person name="Robert D."/>
            <person name="Wunderle E."/>
            <person name="Gauguet G."/>
            <person name="Roy A."/>
            <person name="Sainte-Marthe L."/>
            <person name="Verdier J."/>
            <person name="Verdier-Discala C."/>
            <person name="Hillier L."/>
            <person name="Fulton L."/>
            <person name="McPherson J."/>
            <person name="Matsuda F."/>
            <person name="Wilson R."/>
            <person name="Scarpelli C."/>
            <person name="Gyapay G."/>
            <person name="Wincker P."/>
            <person name="Saurin W."/>
            <person name="Quetier F."/>
            <person name="Waterston R."/>
            <person name="Hood L."/>
            <person name="Weissenbach J."/>
        </authorList>
    </citation>
    <scope>NUCLEOTIDE SEQUENCE [LARGE SCALE GENOMIC DNA]</scope>
</reference>
<feature type="transmembrane region" description="Helical" evidence="14">
    <location>
        <begin position="718"/>
        <end position="738"/>
    </location>
</feature>
<dbReference type="EMBL" id="AC007954">
    <property type="status" value="NOT_ANNOTATED_CDS"/>
    <property type="molecule type" value="Genomic_DNA"/>
</dbReference>
<feature type="transmembrane region" description="Helical" evidence="14">
    <location>
        <begin position="194"/>
        <end position="213"/>
    </location>
</feature>
<evidence type="ECO:0007829" key="19">
    <source>
        <dbReference type="PeptideAtlas" id="A0A804HJN3"/>
    </source>
</evidence>
<dbReference type="GO" id="GO:0005789">
    <property type="term" value="C:endoplasmic reticulum membrane"/>
    <property type="evidence" value="ECO:0007669"/>
    <property type="project" value="UniProtKB-SubCell"/>
</dbReference>
<comment type="function">
    <text evidence="14">Transfers mannose from Dol-P-mannose to Ser or Thr residues on proteins.</text>
</comment>
<dbReference type="InterPro" id="IPR003342">
    <property type="entry name" value="ArnT-like_N"/>
</dbReference>
<keyword evidence="4 14" id="KW-0328">Glycosyltransferase</keyword>
<dbReference type="Pfam" id="PF02815">
    <property type="entry name" value="MIR"/>
    <property type="match status" value="1"/>
</dbReference>
<dbReference type="EMBL" id="AC007375">
    <property type="status" value="NOT_ANNOTATED_CDS"/>
    <property type="molecule type" value="Genomic_DNA"/>
</dbReference>
<dbReference type="GO" id="GO:0005654">
    <property type="term" value="C:nucleoplasm"/>
    <property type="evidence" value="ECO:0000314"/>
    <property type="project" value="HPA"/>
</dbReference>
<feature type="transmembrane region" description="Helical" evidence="14">
    <location>
        <begin position="596"/>
        <end position="618"/>
    </location>
</feature>
<evidence type="ECO:0000256" key="5">
    <source>
        <dbReference type="ARBA" id="ARBA00022679"/>
    </source>
</evidence>
<organism evidence="17 18">
    <name type="scientific">Homo sapiens</name>
    <name type="common">Human</name>
    <dbReference type="NCBI Taxonomy" id="9606"/>
    <lineage>
        <taxon>Eukaryota</taxon>
        <taxon>Metazoa</taxon>
        <taxon>Chordata</taxon>
        <taxon>Craniata</taxon>
        <taxon>Vertebrata</taxon>
        <taxon>Euteleostomi</taxon>
        <taxon>Mammalia</taxon>
        <taxon>Eutheria</taxon>
        <taxon>Euarchontoglires</taxon>
        <taxon>Primates</taxon>
        <taxon>Haplorrhini</taxon>
        <taxon>Catarrhini</taxon>
        <taxon>Hominidae</taxon>
        <taxon>Homo</taxon>
    </lineage>
</organism>
<evidence type="ECO:0000256" key="15">
    <source>
        <dbReference type="SAM" id="MobiDB-lite"/>
    </source>
</evidence>
<dbReference type="GeneTree" id="ENSGT00940000156829"/>
<dbReference type="Gene3D" id="2.80.10.50">
    <property type="match status" value="1"/>
</dbReference>
<evidence type="ECO:0000256" key="8">
    <source>
        <dbReference type="ARBA" id="ARBA00022824"/>
    </source>
</evidence>
<keyword evidence="8 14" id="KW-0256">Endoplasmic reticulum</keyword>
<dbReference type="AlphaFoldDB" id="A0A804HJN3"/>
<dbReference type="OrthoDB" id="5561486at2759"/>
<feature type="transmembrane region" description="Helical" evidence="14">
    <location>
        <begin position="281"/>
        <end position="305"/>
    </location>
</feature>
<protein>
    <recommendedName>
        <fullName evidence="14">Dolichyl-phosphate-mannose--protein mannosyltransferase</fullName>
        <ecNumber evidence="14">2.4.1.109</ecNumber>
    </recommendedName>
</protein>
<comment type="subcellular location">
    <subcellularLocation>
        <location evidence="1 14">Endoplasmic reticulum membrane</location>
        <topology evidence="1 14">Multi-pass membrane protein</topology>
    </subcellularLocation>
</comment>
<evidence type="ECO:0000259" key="16">
    <source>
        <dbReference type="PROSITE" id="PS50919"/>
    </source>
</evidence>
<dbReference type="Bgee" id="ENSG00000009830">
    <property type="expression patterns" value="Expressed in right testis and 145 other cell types or tissues"/>
</dbReference>
<feature type="transmembrane region" description="Helical" evidence="14">
    <location>
        <begin position="52"/>
        <end position="70"/>
    </location>
</feature>
<dbReference type="GO" id="GO:0004169">
    <property type="term" value="F:dolichyl-phosphate-mannose-protein mannosyltransferase activity"/>
    <property type="evidence" value="ECO:0007669"/>
    <property type="project" value="UniProtKB-UniRule"/>
</dbReference>
<feature type="transmembrane region" description="Helical" evidence="14">
    <location>
        <begin position="142"/>
        <end position="163"/>
    </location>
</feature>
<dbReference type="SMR" id="A0A804HJN3"/>